<evidence type="ECO:0000313" key="2">
    <source>
        <dbReference type="Proteomes" id="UP000821837"/>
    </source>
</evidence>
<evidence type="ECO:0000313" key="1">
    <source>
        <dbReference type="EMBL" id="KAH7957168.1"/>
    </source>
</evidence>
<proteinExistence type="predicted"/>
<reference evidence="1" key="1">
    <citation type="journal article" date="2020" name="Cell">
        <title>Large-Scale Comparative Analyses of Tick Genomes Elucidate Their Genetic Diversity and Vector Capacities.</title>
        <authorList>
            <consortium name="Tick Genome and Microbiome Consortium (TIGMIC)"/>
            <person name="Jia N."/>
            <person name="Wang J."/>
            <person name="Shi W."/>
            <person name="Du L."/>
            <person name="Sun Y."/>
            <person name="Zhan W."/>
            <person name="Jiang J.F."/>
            <person name="Wang Q."/>
            <person name="Zhang B."/>
            <person name="Ji P."/>
            <person name="Bell-Sakyi L."/>
            <person name="Cui X.M."/>
            <person name="Yuan T.T."/>
            <person name="Jiang B.G."/>
            <person name="Yang W.F."/>
            <person name="Lam T.T."/>
            <person name="Chang Q.C."/>
            <person name="Ding S.J."/>
            <person name="Wang X.J."/>
            <person name="Zhu J.G."/>
            <person name="Ruan X.D."/>
            <person name="Zhao L."/>
            <person name="Wei J.T."/>
            <person name="Ye R.Z."/>
            <person name="Que T.C."/>
            <person name="Du C.H."/>
            <person name="Zhou Y.H."/>
            <person name="Cheng J.X."/>
            <person name="Dai P.F."/>
            <person name="Guo W.B."/>
            <person name="Han X.H."/>
            <person name="Huang E.J."/>
            <person name="Li L.F."/>
            <person name="Wei W."/>
            <person name="Gao Y.C."/>
            <person name="Liu J.Z."/>
            <person name="Shao H.Z."/>
            <person name="Wang X."/>
            <person name="Wang C.C."/>
            <person name="Yang T.C."/>
            <person name="Huo Q.B."/>
            <person name="Li W."/>
            <person name="Chen H.Y."/>
            <person name="Chen S.E."/>
            <person name="Zhou L.G."/>
            <person name="Ni X.B."/>
            <person name="Tian J.H."/>
            <person name="Sheng Y."/>
            <person name="Liu T."/>
            <person name="Pan Y.S."/>
            <person name="Xia L.Y."/>
            <person name="Li J."/>
            <person name="Zhao F."/>
            <person name="Cao W.C."/>
        </authorList>
    </citation>
    <scope>NUCLEOTIDE SEQUENCE</scope>
    <source>
        <strain evidence="1">Rsan-2018</strain>
    </source>
</reference>
<accession>A0A9D4PZD4</accession>
<name>A0A9D4PZD4_RHISA</name>
<organism evidence="1 2">
    <name type="scientific">Rhipicephalus sanguineus</name>
    <name type="common">Brown dog tick</name>
    <name type="synonym">Ixodes sanguineus</name>
    <dbReference type="NCBI Taxonomy" id="34632"/>
    <lineage>
        <taxon>Eukaryota</taxon>
        <taxon>Metazoa</taxon>
        <taxon>Ecdysozoa</taxon>
        <taxon>Arthropoda</taxon>
        <taxon>Chelicerata</taxon>
        <taxon>Arachnida</taxon>
        <taxon>Acari</taxon>
        <taxon>Parasitiformes</taxon>
        <taxon>Ixodida</taxon>
        <taxon>Ixodoidea</taxon>
        <taxon>Ixodidae</taxon>
        <taxon>Rhipicephalinae</taxon>
        <taxon>Rhipicephalus</taxon>
        <taxon>Rhipicephalus</taxon>
    </lineage>
</organism>
<reference evidence="1" key="2">
    <citation type="submission" date="2021-09" db="EMBL/GenBank/DDBJ databases">
        <authorList>
            <person name="Jia N."/>
            <person name="Wang J."/>
            <person name="Shi W."/>
            <person name="Du L."/>
            <person name="Sun Y."/>
            <person name="Zhan W."/>
            <person name="Jiang J."/>
            <person name="Wang Q."/>
            <person name="Zhang B."/>
            <person name="Ji P."/>
            <person name="Sakyi L.B."/>
            <person name="Cui X."/>
            <person name="Yuan T."/>
            <person name="Jiang B."/>
            <person name="Yang W."/>
            <person name="Lam T.T.-Y."/>
            <person name="Chang Q."/>
            <person name="Ding S."/>
            <person name="Wang X."/>
            <person name="Zhu J."/>
            <person name="Ruan X."/>
            <person name="Zhao L."/>
            <person name="Wei J."/>
            <person name="Que T."/>
            <person name="Du C."/>
            <person name="Cheng J."/>
            <person name="Dai P."/>
            <person name="Han X."/>
            <person name="Huang E."/>
            <person name="Gao Y."/>
            <person name="Liu J."/>
            <person name="Shao H."/>
            <person name="Ye R."/>
            <person name="Li L."/>
            <person name="Wei W."/>
            <person name="Wang X."/>
            <person name="Wang C."/>
            <person name="Huo Q."/>
            <person name="Li W."/>
            <person name="Guo W."/>
            <person name="Chen H."/>
            <person name="Chen S."/>
            <person name="Zhou L."/>
            <person name="Zhou L."/>
            <person name="Ni X."/>
            <person name="Tian J."/>
            <person name="Zhou Y."/>
            <person name="Sheng Y."/>
            <person name="Liu T."/>
            <person name="Pan Y."/>
            <person name="Xia L."/>
            <person name="Li J."/>
            <person name="Zhao F."/>
            <person name="Cao W."/>
        </authorList>
    </citation>
    <scope>NUCLEOTIDE SEQUENCE</scope>
    <source>
        <strain evidence="1">Rsan-2018</strain>
        <tissue evidence="1">Larvae</tissue>
    </source>
</reference>
<dbReference type="VEuPathDB" id="VectorBase:RSAN_036287"/>
<keyword evidence="2" id="KW-1185">Reference proteome</keyword>
<protein>
    <submittedName>
        <fullName evidence="1">Uncharacterized protein</fullName>
    </submittedName>
</protein>
<dbReference type="EMBL" id="JABSTV010001250">
    <property type="protein sequence ID" value="KAH7957168.1"/>
    <property type="molecule type" value="Genomic_DNA"/>
</dbReference>
<comment type="caution">
    <text evidence="1">The sequence shown here is derived from an EMBL/GenBank/DDBJ whole genome shotgun (WGS) entry which is preliminary data.</text>
</comment>
<gene>
    <name evidence="1" type="ORF">HPB52_015767</name>
</gene>
<sequence>MAGVEVPPVFKDLPVKVQTSKLVTRKELFCQLEEAAKTGCLADPVVRGLCQVLRLTLSRYHGSTSRHLVEQLVDSLLASQPSSAGHLISTILDVSRDHKPLFITKNLARTCLTAFSWSCKVAHQVLVNRGDLKPDKIRDLVEAQTNLLLSVSSACDATLNKKLKRKINYLWKQVTSTFCPGYQRHIAHSELSRSLM</sequence>
<dbReference type="Proteomes" id="UP000821837">
    <property type="component" value="Unassembled WGS sequence"/>
</dbReference>
<dbReference type="AlphaFoldDB" id="A0A9D4PZD4"/>